<accession>A0A370GW18</accession>
<sequence>MMKNRLLTIMLVLLISITLVGAVAVVVIWKVSANDPNQEPTIDDIIEMSVDIPEVTTNLKDDKYVKISLKMQTDSKKAKEELQKRDFQIKNILIEELSEMQSKDLDGKTGKVKLQEMIRNRTNSLMQEGKIQKVYITSYIIQ</sequence>
<dbReference type="Pfam" id="PF03748">
    <property type="entry name" value="FliL"/>
    <property type="match status" value="1"/>
</dbReference>
<keyword evidence="5 10" id="KW-0145">Chemotaxis</keyword>
<evidence type="ECO:0000256" key="8">
    <source>
        <dbReference type="ARBA" id="ARBA00022989"/>
    </source>
</evidence>
<protein>
    <recommendedName>
        <fullName evidence="10">Flagellar protein FliL</fullName>
    </recommendedName>
</protein>
<dbReference type="GO" id="GO:0006935">
    <property type="term" value="P:chemotaxis"/>
    <property type="evidence" value="ECO:0007669"/>
    <property type="project" value="UniProtKB-KW"/>
</dbReference>
<dbReference type="OrthoDB" id="2381796at2"/>
<evidence type="ECO:0000256" key="9">
    <source>
        <dbReference type="ARBA" id="ARBA00023136"/>
    </source>
</evidence>
<keyword evidence="11" id="KW-0282">Flagellum</keyword>
<evidence type="ECO:0000256" key="2">
    <source>
        <dbReference type="ARBA" id="ARBA00004162"/>
    </source>
</evidence>
<proteinExistence type="inferred from homology"/>
<comment type="subcellular location">
    <subcellularLocation>
        <location evidence="2">Cell membrane</location>
        <topology evidence="2">Single-pass membrane protein</topology>
    </subcellularLocation>
</comment>
<keyword evidence="8" id="KW-1133">Transmembrane helix</keyword>
<dbReference type="PANTHER" id="PTHR35091">
    <property type="entry name" value="FLAGELLAR PROTEIN FLIL"/>
    <property type="match status" value="1"/>
</dbReference>
<keyword evidence="4 10" id="KW-1003">Cell membrane</keyword>
<keyword evidence="6" id="KW-0812">Transmembrane</keyword>
<comment type="similarity">
    <text evidence="3 10">Belongs to the FliL family.</text>
</comment>
<keyword evidence="9 10" id="KW-0472">Membrane</keyword>
<keyword evidence="11" id="KW-0969">Cilium</keyword>
<dbReference type="EMBL" id="QQAY01000001">
    <property type="protein sequence ID" value="RDI47450.1"/>
    <property type="molecule type" value="Genomic_DNA"/>
</dbReference>
<evidence type="ECO:0000313" key="11">
    <source>
        <dbReference type="EMBL" id="RDI47450.1"/>
    </source>
</evidence>
<evidence type="ECO:0000313" key="12">
    <source>
        <dbReference type="Proteomes" id="UP000255326"/>
    </source>
</evidence>
<evidence type="ECO:0000256" key="4">
    <source>
        <dbReference type="ARBA" id="ARBA00022475"/>
    </source>
</evidence>
<evidence type="ECO:0000256" key="6">
    <source>
        <dbReference type="ARBA" id="ARBA00022692"/>
    </source>
</evidence>
<dbReference type="GO" id="GO:0009425">
    <property type="term" value="C:bacterial-type flagellum basal body"/>
    <property type="evidence" value="ECO:0007669"/>
    <property type="project" value="InterPro"/>
</dbReference>
<evidence type="ECO:0000256" key="10">
    <source>
        <dbReference type="RuleBase" id="RU364125"/>
    </source>
</evidence>
<evidence type="ECO:0000256" key="5">
    <source>
        <dbReference type="ARBA" id="ARBA00022500"/>
    </source>
</evidence>
<keyword evidence="11" id="KW-0966">Cell projection</keyword>
<evidence type="ECO:0000256" key="3">
    <source>
        <dbReference type="ARBA" id="ARBA00008281"/>
    </source>
</evidence>
<keyword evidence="7 10" id="KW-0283">Flagellar rotation</keyword>
<organism evidence="11 12">
    <name type="scientific">Falsibacillus pallidus</name>
    <dbReference type="NCBI Taxonomy" id="493781"/>
    <lineage>
        <taxon>Bacteria</taxon>
        <taxon>Bacillati</taxon>
        <taxon>Bacillota</taxon>
        <taxon>Bacilli</taxon>
        <taxon>Bacillales</taxon>
        <taxon>Bacillaceae</taxon>
        <taxon>Falsibacillus</taxon>
    </lineage>
</organism>
<dbReference type="InterPro" id="IPR005503">
    <property type="entry name" value="FliL"/>
</dbReference>
<name>A0A370GW18_9BACI</name>
<dbReference type="PANTHER" id="PTHR35091:SF2">
    <property type="entry name" value="FLAGELLAR PROTEIN FLIL"/>
    <property type="match status" value="1"/>
</dbReference>
<keyword evidence="12" id="KW-1185">Reference proteome</keyword>
<dbReference type="AlphaFoldDB" id="A0A370GW18"/>
<comment type="caution">
    <text evidence="11">The sequence shown here is derived from an EMBL/GenBank/DDBJ whole genome shotgun (WGS) entry which is preliminary data.</text>
</comment>
<dbReference type="GO" id="GO:0005886">
    <property type="term" value="C:plasma membrane"/>
    <property type="evidence" value="ECO:0007669"/>
    <property type="project" value="UniProtKB-SubCell"/>
</dbReference>
<dbReference type="NCBIfam" id="NF005826">
    <property type="entry name" value="PRK07718.1"/>
    <property type="match status" value="1"/>
</dbReference>
<reference evidence="11 12" key="1">
    <citation type="submission" date="2018-07" db="EMBL/GenBank/DDBJ databases">
        <title>Genomic Encyclopedia of Type Strains, Phase IV (KMG-IV): sequencing the most valuable type-strain genomes for metagenomic binning, comparative biology and taxonomic classification.</title>
        <authorList>
            <person name="Goeker M."/>
        </authorList>
    </citation>
    <scope>NUCLEOTIDE SEQUENCE [LARGE SCALE GENOMIC DNA]</scope>
    <source>
        <strain evidence="11 12">DSM 25281</strain>
    </source>
</reference>
<dbReference type="GO" id="GO:0071978">
    <property type="term" value="P:bacterial-type flagellum-dependent swarming motility"/>
    <property type="evidence" value="ECO:0007669"/>
    <property type="project" value="TreeGrafter"/>
</dbReference>
<dbReference type="Proteomes" id="UP000255326">
    <property type="component" value="Unassembled WGS sequence"/>
</dbReference>
<gene>
    <name evidence="11" type="ORF">DFR59_101105</name>
</gene>
<evidence type="ECO:0000256" key="7">
    <source>
        <dbReference type="ARBA" id="ARBA00022779"/>
    </source>
</evidence>
<evidence type="ECO:0000256" key="1">
    <source>
        <dbReference type="ARBA" id="ARBA00002254"/>
    </source>
</evidence>
<comment type="function">
    <text evidence="1 10">Controls the rotational direction of flagella during chemotaxis.</text>
</comment>
<dbReference type="RefSeq" id="WP_114743673.1">
    <property type="nucleotide sequence ID" value="NZ_QQAY01000001.1"/>
</dbReference>